<keyword evidence="3" id="KW-1185">Reference proteome</keyword>
<evidence type="ECO:0000313" key="3">
    <source>
        <dbReference type="Proteomes" id="UP000499080"/>
    </source>
</evidence>
<evidence type="ECO:0000313" key="1">
    <source>
        <dbReference type="EMBL" id="GBM77419.1"/>
    </source>
</evidence>
<dbReference type="EMBL" id="BGPR01186088">
    <property type="protein sequence ID" value="GBM77419.1"/>
    <property type="molecule type" value="Genomic_DNA"/>
</dbReference>
<dbReference type="EMBL" id="BGPR01186143">
    <property type="protein sequence ID" value="GBM77591.1"/>
    <property type="molecule type" value="Genomic_DNA"/>
</dbReference>
<gene>
    <name evidence="1" type="ORF">AVEN_190715_1</name>
    <name evidence="2" type="ORF">AVEN_233078_1</name>
</gene>
<protein>
    <submittedName>
        <fullName evidence="1">Uncharacterized protein</fullName>
    </submittedName>
</protein>
<proteinExistence type="predicted"/>
<dbReference type="Proteomes" id="UP000499080">
    <property type="component" value="Unassembled WGS sequence"/>
</dbReference>
<organism evidence="1 3">
    <name type="scientific">Araneus ventricosus</name>
    <name type="common">Orbweaver spider</name>
    <name type="synonym">Epeira ventricosa</name>
    <dbReference type="NCBI Taxonomy" id="182803"/>
    <lineage>
        <taxon>Eukaryota</taxon>
        <taxon>Metazoa</taxon>
        <taxon>Ecdysozoa</taxon>
        <taxon>Arthropoda</taxon>
        <taxon>Chelicerata</taxon>
        <taxon>Arachnida</taxon>
        <taxon>Araneae</taxon>
        <taxon>Araneomorphae</taxon>
        <taxon>Entelegynae</taxon>
        <taxon>Araneoidea</taxon>
        <taxon>Araneidae</taxon>
        <taxon>Araneus</taxon>
    </lineage>
</organism>
<evidence type="ECO:0000313" key="2">
    <source>
        <dbReference type="EMBL" id="GBM77591.1"/>
    </source>
</evidence>
<sequence length="82" mass="8981">MRSRRISKRVLASPMGVVNDGDWGYLPPLIVRASYGRGRVVAGDGHNDSCLSTRTIVATPIQCPRIPRQNGGDPFEVTRCTK</sequence>
<comment type="caution">
    <text evidence="1">The sequence shown here is derived from an EMBL/GenBank/DDBJ whole genome shotgun (WGS) entry which is preliminary data.</text>
</comment>
<dbReference type="AlphaFoldDB" id="A0A4Y2IJI7"/>
<name>A0A4Y2IJI7_ARAVE</name>
<accession>A0A4Y2IJI7</accession>
<reference evidence="1 3" key="1">
    <citation type="journal article" date="2019" name="Sci. Rep.">
        <title>Orb-weaving spider Araneus ventricosus genome elucidates the spidroin gene catalogue.</title>
        <authorList>
            <person name="Kono N."/>
            <person name="Nakamura H."/>
            <person name="Ohtoshi R."/>
            <person name="Moran D.A.P."/>
            <person name="Shinohara A."/>
            <person name="Yoshida Y."/>
            <person name="Fujiwara M."/>
            <person name="Mori M."/>
            <person name="Tomita M."/>
            <person name="Arakawa K."/>
        </authorList>
    </citation>
    <scope>NUCLEOTIDE SEQUENCE [LARGE SCALE GENOMIC DNA]</scope>
</reference>